<evidence type="ECO:0000256" key="2">
    <source>
        <dbReference type="SAM" id="Phobius"/>
    </source>
</evidence>
<feature type="transmembrane region" description="Helical" evidence="2">
    <location>
        <begin position="6"/>
        <end position="27"/>
    </location>
</feature>
<sequence length="409" mass="44632">MPLPLDTLLFWAGLGLLIIGLFIFVTGKSASEDEKSQSNRFEAFGIKIDVNNPSLILIILGVVMMLAPRILPQQTADLAPLGTTASSIPPPSSTQVLPKQESFPAKPEITQQKSVIPPVQPIQKNPPKPKPEPVAAPIASATQPITPPSPQATTQQISKPPVKIIEKQIFKPAVKKPAPVAAPIASATQPIAPPAPQTTTQQIPKPPVKIIEKQIFKPAVKKPAPVLTQPQPPEPLAKTVETLVLAPSTVSQPIQKPAKPSLTVLVQADADRRVGIDKSAIDYGRQVSAELINIAEDIFGNEAEIKQQEVKTLRQILKKTDQPYLALCRQVGAERLLLADLEIPFALSDIDSAYWPDLRLNLVDCDTGRKKKKIKNHLNPTVRDRFPFQQAIKEVAVNFLDDYRHLVVK</sequence>
<dbReference type="AlphaFoldDB" id="A0A370DGV9"/>
<comment type="caution">
    <text evidence="3">The sequence shown here is derived from an EMBL/GenBank/DDBJ whole genome shotgun (WGS) entry which is preliminary data.</text>
</comment>
<feature type="compositionally biased region" description="Pro residues" evidence="1">
    <location>
        <begin position="118"/>
        <end position="134"/>
    </location>
</feature>
<proteinExistence type="predicted"/>
<keyword evidence="2" id="KW-1133">Transmembrane helix</keyword>
<name>A0A370DGV9_9GAMM</name>
<dbReference type="Proteomes" id="UP000254771">
    <property type="component" value="Unassembled WGS sequence"/>
</dbReference>
<reference evidence="3 4" key="1">
    <citation type="journal article" date="2018" name="ISME J.">
        <title>Endosymbiont genomes yield clues of tubeworm success.</title>
        <authorList>
            <person name="Li Y."/>
            <person name="Liles M.R."/>
            <person name="Halanych K.M."/>
        </authorList>
    </citation>
    <scope>NUCLEOTIDE SEQUENCE [LARGE SCALE GENOMIC DNA]</scope>
    <source>
        <strain evidence="3">A1462</strain>
    </source>
</reference>
<evidence type="ECO:0000313" key="4">
    <source>
        <dbReference type="Proteomes" id="UP000254771"/>
    </source>
</evidence>
<evidence type="ECO:0000256" key="1">
    <source>
        <dbReference type="SAM" id="MobiDB-lite"/>
    </source>
</evidence>
<organism evidence="3 4">
    <name type="scientific">endosymbiont of Escarpia spicata</name>
    <dbReference type="NCBI Taxonomy" id="2200908"/>
    <lineage>
        <taxon>Bacteria</taxon>
        <taxon>Pseudomonadati</taxon>
        <taxon>Pseudomonadota</taxon>
        <taxon>Gammaproteobacteria</taxon>
        <taxon>sulfur-oxidizing symbionts</taxon>
    </lineage>
</organism>
<protein>
    <submittedName>
        <fullName evidence="3">Uncharacterized protein</fullName>
    </submittedName>
</protein>
<feature type="region of interest" description="Disordered" evidence="1">
    <location>
        <begin position="106"/>
        <end position="135"/>
    </location>
</feature>
<keyword evidence="2" id="KW-0472">Membrane</keyword>
<keyword evidence="4" id="KW-1185">Reference proteome</keyword>
<feature type="region of interest" description="Disordered" evidence="1">
    <location>
        <begin position="140"/>
        <end position="159"/>
    </location>
</feature>
<feature type="region of interest" description="Disordered" evidence="1">
    <location>
        <begin position="82"/>
        <end position="101"/>
    </location>
</feature>
<gene>
    <name evidence="3" type="ORF">DIZ78_13900</name>
</gene>
<keyword evidence="2" id="KW-0812">Transmembrane</keyword>
<feature type="transmembrane region" description="Helical" evidence="2">
    <location>
        <begin position="48"/>
        <end position="67"/>
    </location>
</feature>
<dbReference type="EMBL" id="QFXE01000018">
    <property type="protein sequence ID" value="RDH83604.1"/>
    <property type="molecule type" value="Genomic_DNA"/>
</dbReference>
<accession>A0A370DGV9</accession>
<evidence type="ECO:0000313" key="3">
    <source>
        <dbReference type="EMBL" id="RDH83604.1"/>
    </source>
</evidence>